<evidence type="ECO:0000256" key="2">
    <source>
        <dbReference type="ARBA" id="ARBA00022729"/>
    </source>
</evidence>
<evidence type="ECO:0000259" key="3">
    <source>
        <dbReference type="Pfam" id="PF00496"/>
    </source>
</evidence>
<dbReference type="Gene3D" id="3.40.190.10">
    <property type="entry name" value="Periplasmic binding protein-like II"/>
    <property type="match status" value="1"/>
</dbReference>
<reference evidence="4 5" key="1">
    <citation type="submission" date="2019-03" db="EMBL/GenBank/DDBJ databases">
        <title>Genome sequence of Thiobacillaceae bacterium LSR1, a sulfur-oxidizing bacterium isolated from freshwater sediment.</title>
        <authorList>
            <person name="Li S."/>
        </authorList>
    </citation>
    <scope>NUCLEOTIDE SEQUENCE [LARGE SCALE GENOMIC DNA]</scope>
    <source>
        <strain evidence="4 5">LSR1</strain>
    </source>
</reference>
<comment type="similarity">
    <text evidence="1">Belongs to the bacterial solute-binding protein 5 family.</text>
</comment>
<dbReference type="PANTHER" id="PTHR30290:SF38">
    <property type="entry name" value="D,D-DIPEPTIDE-BINDING PERIPLASMIC PROTEIN DDPA-RELATED"/>
    <property type="match status" value="1"/>
</dbReference>
<dbReference type="Proteomes" id="UP000295443">
    <property type="component" value="Unassembled WGS sequence"/>
</dbReference>
<gene>
    <name evidence="4" type="ORF">EZJ19_04475</name>
</gene>
<organism evidence="4 5">
    <name type="scientific">Parasulfuritortus cantonensis</name>
    <dbReference type="NCBI Taxonomy" id="2528202"/>
    <lineage>
        <taxon>Bacteria</taxon>
        <taxon>Pseudomonadati</taxon>
        <taxon>Pseudomonadota</taxon>
        <taxon>Betaproteobacteria</taxon>
        <taxon>Nitrosomonadales</taxon>
        <taxon>Thiobacillaceae</taxon>
        <taxon>Parasulfuritortus</taxon>
    </lineage>
</organism>
<dbReference type="InterPro" id="IPR006311">
    <property type="entry name" value="TAT_signal"/>
</dbReference>
<dbReference type="Gene3D" id="3.10.105.10">
    <property type="entry name" value="Dipeptide-binding Protein, Domain 3"/>
    <property type="match status" value="1"/>
</dbReference>
<name>A0A4V2NWF7_9PROT</name>
<dbReference type="RefSeq" id="WP_131445095.1">
    <property type="nucleotide sequence ID" value="NZ_SJZB01000014.1"/>
</dbReference>
<dbReference type="CDD" id="cd00995">
    <property type="entry name" value="PBP2_NikA_DppA_OppA_like"/>
    <property type="match status" value="1"/>
</dbReference>
<evidence type="ECO:0000256" key="1">
    <source>
        <dbReference type="ARBA" id="ARBA00005695"/>
    </source>
</evidence>
<dbReference type="InterPro" id="IPR030678">
    <property type="entry name" value="Peptide/Ni-bd"/>
</dbReference>
<protein>
    <submittedName>
        <fullName evidence="4">ABC transporter substrate-binding protein</fullName>
    </submittedName>
</protein>
<dbReference type="InterPro" id="IPR039424">
    <property type="entry name" value="SBP_5"/>
</dbReference>
<dbReference type="PANTHER" id="PTHR30290">
    <property type="entry name" value="PERIPLASMIC BINDING COMPONENT OF ABC TRANSPORTER"/>
    <property type="match status" value="1"/>
</dbReference>
<dbReference type="OrthoDB" id="9801799at2"/>
<dbReference type="GO" id="GO:1904680">
    <property type="term" value="F:peptide transmembrane transporter activity"/>
    <property type="evidence" value="ECO:0007669"/>
    <property type="project" value="TreeGrafter"/>
</dbReference>
<comment type="caution">
    <text evidence="4">The sequence shown here is derived from an EMBL/GenBank/DDBJ whole genome shotgun (WGS) entry which is preliminary data.</text>
</comment>
<dbReference type="Pfam" id="PF00496">
    <property type="entry name" value="SBP_bac_5"/>
    <property type="match status" value="1"/>
</dbReference>
<sequence length="546" mass="60327">MSGVNHKDKLAEVLAKGLDRRGFLKMVGAGAGLAAANALTGGGLVQGAMAAAPKRGGTIKLAWIDAVDTLDPHFTSSLGSVKILNNIYNGLLKVAYDGKKVSFVPDLATKWDMPDDKTHVFTLRKGVKFHNGDPCDAAAVKWSLERVKDPAVASPHAWKFEQLAGIDIVDDHTIRMRFNKPYAFLPVALTGSTGRAGTIVSKSAVEKYGKAFGRNPVGTGPFRFVGWRENESITLERNPDYFEPGLPYLDGVQILLIKEPTAAVAAMMAGQVDGMSLSPFQFIPQLRANKDLRVYGEVEGNYSYVGMNNRRAPFDDPMLRKAVAYAIDRNVIVKQGYFGEAIPAYSPISPPMTGFYDKNIGKTGRGQFLDLKKAMEYRKKSKYQGEVNPVYIVSQGFTGSGGSGTRNSQLLLPMLEKIGIKPKIELLDRAVWTKRRNSGDFDMYDEAWIADLDPDETIYPEWHSGKPWNFVGYSNAEFDKLISDAQDTLNQGVRKKLYTKAEDILMADAPLAVLAHMKVFKILHKRVQGFQYIPVDLLNLHSVWLP</sequence>
<feature type="domain" description="Solute-binding protein family 5" evidence="3">
    <location>
        <begin position="103"/>
        <end position="466"/>
    </location>
</feature>
<dbReference type="GO" id="GO:0030288">
    <property type="term" value="C:outer membrane-bounded periplasmic space"/>
    <property type="evidence" value="ECO:0007669"/>
    <property type="project" value="UniProtKB-ARBA"/>
</dbReference>
<dbReference type="GO" id="GO:0043190">
    <property type="term" value="C:ATP-binding cassette (ABC) transporter complex"/>
    <property type="evidence" value="ECO:0007669"/>
    <property type="project" value="InterPro"/>
</dbReference>
<keyword evidence="2" id="KW-0732">Signal</keyword>
<proteinExistence type="inferred from homology"/>
<dbReference type="AlphaFoldDB" id="A0A4V2NWF7"/>
<dbReference type="NCBIfam" id="TIGR01409">
    <property type="entry name" value="TAT_signal_seq"/>
    <property type="match status" value="1"/>
</dbReference>
<dbReference type="InterPro" id="IPR000914">
    <property type="entry name" value="SBP_5_dom"/>
</dbReference>
<evidence type="ECO:0000313" key="5">
    <source>
        <dbReference type="Proteomes" id="UP000295443"/>
    </source>
</evidence>
<dbReference type="GO" id="GO:0015833">
    <property type="term" value="P:peptide transport"/>
    <property type="evidence" value="ECO:0007669"/>
    <property type="project" value="TreeGrafter"/>
</dbReference>
<dbReference type="EMBL" id="SJZB01000014">
    <property type="protein sequence ID" value="TCJ17212.1"/>
    <property type="molecule type" value="Genomic_DNA"/>
</dbReference>
<dbReference type="PROSITE" id="PS51318">
    <property type="entry name" value="TAT"/>
    <property type="match status" value="1"/>
</dbReference>
<accession>A0A4V2NWF7</accession>
<keyword evidence="5" id="KW-1185">Reference proteome</keyword>
<dbReference type="PIRSF" id="PIRSF002741">
    <property type="entry name" value="MppA"/>
    <property type="match status" value="1"/>
</dbReference>
<evidence type="ECO:0000313" key="4">
    <source>
        <dbReference type="EMBL" id="TCJ17212.1"/>
    </source>
</evidence>
<dbReference type="InterPro" id="IPR019546">
    <property type="entry name" value="TAT_signal_bac_arc"/>
</dbReference>
<dbReference type="SUPFAM" id="SSF53850">
    <property type="entry name" value="Periplasmic binding protein-like II"/>
    <property type="match status" value="1"/>
</dbReference>